<evidence type="ECO:0000313" key="3">
    <source>
        <dbReference type="Proteomes" id="UP001501578"/>
    </source>
</evidence>
<feature type="transmembrane region" description="Helical" evidence="1">
    <location>
        <begin position="12"/>
        <end position="35"/>
    </location>
</feature>
<evidence type="ECO:0008006" key="4">
    <source>
        <dbReference type="Google" id="ProtNLM"/>
    </source>
</evidence>
<comment type="caution">
    <text evidence="2">The sequence shown here is derived from an EMBL/GenBank/DDBJ whole genome shotgun (WGS) entry which is preliminary data.</text>
</comment>
<reference evidence="3" key="1">
    <citation type="journal article" date="2019" name="Int. J. Syst. Evol. Microbiol.">
        <title>The Global Catalogue of Microorganisms (GCM) 10K type strain sequencing project: providing services to taxonomists for standard genome sequencing and annotation.</title>
        <authorList>
            <consortium name="The Broad Institute Genomics Platform"/>
            <consortium name="The Broad Institute Genome Sequencing Center for Infectious Disease"/>
            <person name="Wu L."/>
            <person name="Ma J."/>
        </authorList>
    </citation>
    <scope>NUCLEOTIDE SEQUENCE [LARGE SCALE GENOMIC DNA]</scope>
    <source>
        <strain evidence="3">JCM 11136</strain>
    </source>
</reference>
<dbReference type="Proteomes" id="UP001501578">
    <property type="component" value="Unassembled WGS sequence"/>
</dbReference>
<evidence type="ECO:0000313" key="2">
    <source>
        <dbReference type="EMBL" id="GAA0926105.1"/>
    </source>
</evidence>
<name>A0ABP3ZRG7_9ACTN</name>
<sequence>MMWGYGIGSWLIMSITVILLWGLIIAGIVALIHYIGGARNAAQQSSGPARPEDVLAARLAHGEIDTEEYTRRVEILRGRR</sequence>
<keyword evidence="1" id="KW-1133">Transmembrane helix</keyword>
<dbReference type="EMBL" id="BAAAHQ010000011">
    <property type="protein sequence ID" value="GAA0926105.1"/>
    <property type="molecule type" value="Genomic_DNA"/>
</dbReference>
<accession>A0ABP3ZRG7</accession>
<keyword evidence="1" id="KW-0472">Membrane</keyword>
<protein>
    <recommendedName>
        <fullName evidence="4">SHOCT domain-containing protein</fullName>
    </recommendedName>
</protein>
<gene>
    <name evidence="2" type="ORF">GCM10009560_27920</name>
</gene>
<evidence type="ECO:0000256" key="1">
    <source>
        <dbReference type="SAM" id="Phobius"/>
    </source>
</evidence>
<keyword evidence="3" id="KW-1185">Reference proteome</keyword>
<proteinExistence type="predicted"/>
<keyword evidence="1" id="KW-0812">Transmembrane</keyword>
<organism evidence="2 3">
    <name type="scientific">Nonomuraea longicatena</name>
    <dbReference type="NCBI Taxonomy" id="83682"/>
    <lineage>
        <taxon>Bacteria</taxon>
        <taxon>Bacillati</taxon>
        <taxon>Actinomycetota</taxon>
        <taxon>Actinomycetes</taxon>
        <taxon>Streptosporangiales</taxon>
        <taxon>Streptosporangiaceae</taxon>
        <taxon>Nonomuraea</taxon>
    </lineage>
</organism>